<dbReference type="Proteomes" id="UP001446871">
    <property type="component" value="Unassembled WGS sequence"/>
</dbReference>
<organism evidence="2 3">
    <name type="scientific">Apiospora saccharicola</name>
    <dbReference type="NCBI Taxonomy" id="335842"/>
    <lineage>
        <taxon>Eukaryota</taxon>
        <taxon>Fungi</taxon>
        <taxon>Dikarya</taxon>
        <taxon>Ascomycota</taxon>
        <taxon>Pezizomycotina</taxon>
        <taxon>Sordariomycetes</taxon>
        <taxon>Xylariomycetidae</taxon>
        <taxon>Amphisphaeriales</taxon>
        <taxon>Apiosporaceae</taxon>
        <taxon>Apiospora</taxon>
    </lineage>
</organism>
<keyword evidence="3" id="KW-1185">Reference proteome</keyword>
<accession>A0ABR1TLZ7</accession>
<name>A0ABR1TLZ7_9PEZI</name>
<reference evidence="2 3" key="1">
    <citation type="submission" date="2023-01" db="EMBL/GenBank/DDBJ databases">
        <title>Analysis of 21 Apiospora genomes using comparative genomics revels a genus with tremendous synthesis potential of carbohydrate active enzymes and secondary metabolites.</title>
        <authorList>
            <person name="Sorensen T."/>
        </authorList>
    </citation>
    <scope>NUCLEOTIDE SEQUENCE [LARGE SCALE GENOMIC DNA]</scope>
    <source>
        <strain evidence="2 3">CBS 83171</strain>
    </source>
</reference>
<sequence>MAGTSSSPGTSPAPGARGHLKIGVLKNPVKPGTEPDPDDPRNVVLKINGYQDLANCKLPRAYFKKITNDDYDIGAVEYDLPRNRFQCHLVHSLSNLSPVLHLLGTLLRKHGLWPSNWETLPNVEELIKATGITWNEKLEFEFDKKDGYEWTPASRYDARLKDEDDLDTDGLEVNDMYPDGRWAWCHEESLLMATLEAFREALKLPVDEANPLVKRLKSALSRDKDNNADSTQQVDSDTEKAGLDINEFVKTMLVDQDGLSHTLDNEDGQR</sequence>
<feature type="region of interest" description="Disordered" evidence="1">
    <location>
        <begin position="1"/>
        <end position="40"/>
    </location>
</feature>
<protein>
    <submittedName>
        <fullName evidence="2">Uncharacterized protein</fullName>
    </submittedName>
</protein>
<dbReference type="EMBL" id="JAQQWM010000009">
    <property type="protein sequence ID" value="KAK8047422.1"/>
    <property type="molecule type" value="Genomic_DNA"/>
</dbReference>
<comment type="caution">
    <text evidence="2">The sequence shown here is derived from an EMBL/GenBank/DDBJ whole genome shotgun (WGS) entry which is preliminary data.</text>
</comment>
<evidence type="ECO:0000313" key="2">
    <source>
        <dbReference type="EMBL" id="KAK8047422.1"/>
    </source>
</evidence>
<proteinExistence type="predicted"/>
<gene>
    <name evidence="2" type="ORF">PG996_015486</name>
</gene>
<evidence type="ECO:0000256" key="1">
    <source>
        <dbReference type="SAM" id="MobiDB-lite"/>
    </source>
</evidence>
<feature type="compositionally biased region" description="Low complexity" evidence="1">
    <location>
        <begin position="1"/>
        <end position="16"/>
    </location>
</feature>
<evidence type="ECO:0000313" key="3">
    <source>
        <dbReference type="Proteomes" id="UP001446871"/>
    </source>
</evidence>